<dbReference type="Proteomes" id="UP000189299">
    <property type="component" value="Unassembled WGS sequence"/>
</dbReference>
<dbReference type="EMBL" id="AP019810">
    <property type="protein sequence ID" value="BBM15687.1"/>
    <property type="molecule type" value="Genomic_DNA"/>
</dbReference>
<dbReference type="Pfam" id="PF02381">
    <property type="entry name" value="MraZ"/>
    <property type="match status" value="2"/>
</dbReference>
<keyword evidence="3" id="KW-0677">Repeat</keyword>
<dbReference type="InterPro" id="IPR038619">
    <property type="entry name" value="MraZ_sf"/>
</dbReference>
<dbReference type="FunFam" id="3.40.1550.20:FF:000002">
    <property type="entry name" value="Transcriptional regulator MraZ"/>
    <property type="match status" value="1"/>
</dbReference>
<organism evidence="10 11">
    <name type="scientific">Enterococcus mundtii</name>
    <dbReference type="NCBI Taxonomy" id="53346"/>
    <lineage>
        <taxon>Bacteria</taxon>
        <taxon>Bacillati</taxon>
        <taxon>Bacillota</taxon>
        <taxon>Bacilli</taxon>
        <taxon>Lactobacillales</taxon>
        <taxon>Enterococcaceae</taxon>
        <taxon>Enterococcus</taxon>
    </lineage>
</organism>
<dbReference type="PROSITE" id="PS51740">
    <property type="entry name" value="SPOVT_ABRB"/>
    <property type="match status" value="2"/>
</dbReference>
<dbReference type="HAMAP" id="MF_01008">
    <property type="entry name" value="MraZ"/>
    <property type="match status" value="1"/>
</dbReference>
<dbReference type="NCBIfam" id="TIGR00242">
    <property type="entry name" value="division/cell wall cluster transcriptional repressor MraZ"/>
    <property type="match status" value="1"/>
</dbReference>
<dbReference type="SUPFAM" id="SSF89447">
    <property type="entry name" value="AbrB/MazE/MraZ-like"/>
    <property type="match status" value="1"/>
</dbReference>
<dbReference type="Gene3D" id="3.40.1550.20">
    <property type="entry name" value="Transcriptional regulator MraZ domain"/>
    <property type="match status" value="1"/>
</dbReference>
<dbReference type="GO" id="GO:0009295">
    <property type="term" value="C:nucleoid"/>
    <property type="evidence" value="ECO:0007669"/>
    <property type="project" value="UniProtKB-SubCell"/>
</dbReference>
<evidence type="ECO:0000256" key="1">
    <source>
        <dbReference type="ARBA" id="ARBA00013860"/>
    </source>
</evidence>
<dbReference type="EMBL" id="MSTR01000004">
    <property type="protein sequence ID" value="ONN43751.1"/>
    <property type="molecule type" value="Genomic_DNA"/>
</dbReference>
<keyword evidence="5 7" id="KW-0238">DNA-binding</keyword>
<dbReference type="GO" id="GO:0000976">
    <property type="term" value="F:transcription cis-regulatory region binding"/>
    <property type="evidence" value="ECO:0007669"/>
    <property type="project" value="TreeGrafter"/>
</dbReference>
<dbReference type="InterPro" id="IPR035644">
    <property type="entry name" value="MraZ_C"/>
</dbReference>
<comment type="similarity">
    <text evidence="7">Belongs to the MraZ family.</text>
</comment>
<evidence type="ECO:0000313" key="10">
    <source>
        <dbReference type="EMBL" id="ONN43751.1"/>
    </source>
</evidence>
<evidence type="ECO:0000256" key="4">
    <source>
        <dbReference type="ARBA" id="ARBA00023015"/>
    </source>
</evidence>
<evidence type="ECO:0000256" key="6">
    <source>
        <dbReference type="ARBA" id="ARBA00023163"/>
    </source>
</evidence>
<dbReference type="InterPro" id="IPR020603">
    <property type="entry name" value="MraZ_dom"/>
</dbReference>
<evidence type="ECO:0000313" key="12">
    <source>
        <dbReference type="Proteomes" id="UP000509460"/>
    </source>
</evidence>
<evidence type="ECO:0000256" key="2">
    <source>
        <dbReference type="ARBA" id="ARBA00022490"/>
    </source>
</evidence>
<dbReference type="STRING" id="53346.A5802_000363"/>
<dbReference type="InterPro" id="IPR035642">
    <property type="entry name" value="MraZ_N"/>
</dbReference>
<evidence type="ECO:0000256" key="5">
    <source>
        <dbReference type="ARBA" id="ARBA00023125"/>
    </source>
</evidence>
<reference evidence="10 11" key="1">
    <citation type="submission" date="2016-12" db="EMBL/GenBank/DDBJ databases">
        <authorList>
            <person name="Song W.-J."/>
            <person name="Kurnit D.M."/>
        </authorList>
    </citation>
    <scope>NUCLEOTIDE SEQUENCE [LARGE SCALE GENOMIC DNA]</scope>
    <source>
        <strain evidence="10 11">CGB1038-1_S1</strain>
    </source>
</reference>
<dbReference type="Proteomes" id="UP000509460">
    <property type="component" value="Chromosome"/>
</dbReference>
<reference evidence="9 12" key="2">
    <citation type="submission" date="2019-07" db="EMBL/GenBank/DDBJ databases">
        <title>antibiotic susceptibility of plant-derived lactic acid bacteria.</title>
        <authorList>
            <person name="Sugiyama M."/>
            <person name="Noda M."/>
        </authorList>
    </citation>
    <scope>NUCLEOTIDE SEQUENCE [LARGE SCALE GENOMIC DNA]</scope>
    <source>
        <strain evidence="9 12">15-1A</strain>
    </source>
</reference>
<dbReference type="GO" id="GO:2000143">
    <property type="term" value="P:negative regulation of DNA-templated transcription initiation"/>
    <property type="evidence" value="ECO:0007669"/>
    <property type="project" value="TreeGrafter"/>
</dbReference>
<dbReference type="CDD" id="cd16321">
    <property type="entry name" value="MraZ_C"/>
    <property type="match status" value="1"/>
</dbReference>
<dbReference type="GO" id="GO:0051301">
    <property type="term" value="P:cell division"/>
    <property type="evidence" value="ECO:0007669"/>
    <property type="project" value="UniProtKB-KW"/>
</dbReference>
<keyword evidence="10" id="KW-0131">Cell cycle</keyword>
<sequence length="161" mass="18234">MGDCGRLILVSGGLGVVSMLMGEFRHNIDAKGRLIVPSKLREELGEQFVLTRGLDGCLFGYPMSEWNELESKLNDMPLAKKDARTFVRFFYSAATECELDKQGRINIPNTLRNYATITKECVIVGVSNRIEIWDEAKWQEFSEAAEENFNEIAENMIDFGL</sequence>
<dbReference type="InterPro" id="IPR037914">
    <property type="entry name" value="SpoVT-AbrB_sf"/>
</dbReference>
<dbReference type="InterPro" id="IPR007159">
    <property type="entry name" value="SpoVT-AbrB_dom"/>
</dbReference>
<keyword evidence="4 7" id="KW-0805">Transcription regulation</keyword>
<accession>A0A1V2UKL2</accession>
<dbReference type="AlphaFoldDB" id="A0A1V2UKL2"/>
<feature type="domain" description="SpoVT-AbrB" evidence="8">
    <location>
        <begin position="94"/>
        <end position="137"/>
    </location>
</feature>
<gene>
    <name evidence="7" type="primary">mraZ</name>
    <name evidence="10" type="ORF">BTN92_05450</name>
    <name evidence="9" type="ORF">EM151A_2507</name>
</gene>
<evidence type="ECO:0000259" key="8">
    <source>
        <dbReference type="PROSITE" id="PS51740"/>
    </source>
</evidence>
<evidence type="ECO:0000313" key="11">
    <source>
        <dbReference type="Proteomes" id="UP000189299"/>
    </source>
</evidence>
<dbReference type="PANTHER" id="PTHR34701">
    <property type="entry name" value="TRANSCRIPTIONAL REGULATOR MRAZ"/>
    <property type="match status" value="1"/>
</dbReference>
<dbReference type="CDD" id="cd16320">
    <property type="entry name" value="MraZ_N"/>
    <property type="match status" value="1"/>
</dbReference>
<comment type="subunit">
    <text evidence="7">Forms oligomers.</text>
</comment>
<name>A0A1V2UKL2_ENTMU</name>
<protein>
    <recommendedName>
        <fullName evidence="1 7">Transcriptional regulator MraZ</fullName>
    </recommendedName>
</protein>
<feature type="domain" description="SpoVT-AbrB" evidence="8">
    <location>
        <begin position="23"/>
        <end position="65"/>
    </location>
</feature>
<comment type="subcellular location">
    <subcellularLocation>
        <location evidence="7">Cytoplasm</location>
        <location evidence="7">Nucleoid</location>
    </subcellularLocation>
</comment>
<keyword evidence="6 7" id="KW-0804">Transcription</keyword>
<dbReference type="GO" id="GO:0003700">
    <property type="term" value="F:DNA-binding transcription factor activity"/>
    <property type="evidence" value="ECO:0007669"/>
    <property type="project" value="UniProtKB-UniRule"/>
</dbReference>
<dbReference type="PANTHER" id="PTHR34701:SF1">
    <property type="entry name" value="TRANSCRIPTIONAL REGULATOR MRAZ"/>
    <property type="match status" value="1"/>
</dbReference>
<dbReference type="GO" id="GO:0005737">
    <property type="term" value="C:cytoplasm"/>
    <property type="evidence" value="ECO:0007669"/>
    <property type="project" value="UniProtKB-UniRule"/>
</dbReference>
<keyword evidence="10" id="KW-0132">Cell division</keyword>
<proteinExistence type="inferred from homology"/>
<evidence type="ECO:0000256" key="3">
    <source>
        <dbReference type="ARBA" id="ARBA00022737"/>
    </source>
</evidence>
<dbReference type="InterPro" id="IPR003444">
    <property type="entry name" value="MraZ"/>
</dbReference>
<evidence type="ECO:0000256" key="7">
    <source>
        <dbReference type="HAMAP-Rule" id="MF_01008"/>
    </source>
</evidence>
<keyword evidence="2 7" id="KW-0963">Cytoplasm</keyword>
<evidence type="ECO:0000313" key="9">
    <source>
        <dbReference type="EMBL" id="BBM15687.1"/>
    </source>
</evidence>